<proteinExistence type="predicted"/>
<name>A0A9X2ANZ9_9BURK</name>
<keyword evidence="1" id="KW-0812">Transmembrane</keyword>
<dbReference type="Proteomes" id="UP001139447">
    <property type="component" value="Unassembled WGS sequence"/>
</dbReference>
<protein>
    <submittedName>
        <fullName evidence="2">DUF2523 domain-containing protein</fullName>
    </submittedName>
</protein>
<accession>A0A9X2ANZ9</accession>
<evidence type="ECO:0000313" key="3">
    <source>
        <dbReference type="Proteomes" id="UP001139447"/>
    </source>
</evidence>
<dbReference type="RefSeq" id="WP_243308555.1">
    <property type="nucleotide sequence ID" value="NZ_JALGBI010000002.1"/>
</dbReference>
<sequence>MKLGTWLLAMLQPMIAKILISLGFSVVTITGLTAIVNNMKQQAVTAFGLLQPEMLQLFLLSGGAVGLGIILGACATKLMLWQIQNAVKILGVNPS</sequence>
<dbReference type="InterPro" id="IPR019670">
    <property type="entry name" value="DUF2523"/>
</dbReference>
<reference evidence="2" key="1">
    <citation type="submission" date="2022-03" db="EMBL/GenBank/DDBJ databases">
        <authorList>
            <person name="Woo C.Y."/>
        </authorList>
    </citation>
    <scope>NUCLEOTIDE SEQUENCE</scope>
    <source>
        <strain evidence="2">CYS-02</strain>
    </source>
</reference>
<keyword evidence="1" id="KW-1133">Transmembrane helix</keyword>
<gene>
    <name evidence="2" type="ORF">MMF98_19140</name>
</gene>
<keyword evidence="1" id="KW-0472">Membrane</keyword>
<evidence type="ECO:0000313" key="2">
    <source>
        <dbReference type="EMBL" id="MCJ0765333.1"/>
    </source>
</evidence>
<organism evidence="2 3">
    <name type="scientific">Variovorax terrae</name>
    <dbReference type="NCBI Taxonomy" id="2923278"/>
    <lineage>
        <taxon>Bacteria</taxon>
        <taxon>Pseudomonadati</taxon>
        <taxon>Pseudomonadota</taxon>
        <taxon>Betaproteobacteria</taxon>
        <taxon>Burkholderiales</taxon>
        <taxon>Comamonadaceae</taxon>
        <taxon>Variovorax</taxon>
    </lineage>
</organism>
<dbReference type="Pfam" id="PF10734">
    <property type="entry name" value="DUF2523"/>
    <property type="match status" value="1"/>
</dbReference>
<dbReference type="AlphaFoldDB" id="A0A9X2ANZ9"/>
<feature type="transmembrane region" description="Helical" evidence="1">
    <location>
        <begin position="58"/>
        <end position="80"/>
    </location>
</feature>
<keyword evidence="3" id="KW-1185">Reference proteome</keyword>
<dbReference type="EMBL" id="JALGBI010000002">
    <property type="protein sequence ID" value="MCJ0765333.1"/>
    <property type="molecule type" value="Genomic_DNA"/>
</dbReference>
<evidence type="ECO:0000256" key="1">
    <source>
        <dbReference type="SAM" id="Phobius"/>
    </source>
</evidence>
<comment type="caution">
    <text evidence="2">The sequence shown here is derived from an EMBL/GenBank/DDBJ whole genome shotgun (WGS) entry which is preliminary data.</text>
</comment>